<keyword evidence="5 6" id="KW-0472">Membrane</keyword>
<evidence type="ECO:0008006" key="9">
    <source>
        <dbReference type="Google" id="ProtNLM"/>
    </source>
</evidence>
<evidence type="ECO:0000313" key="8">
    <source>
        <dbReference type="Proteomes" id="UP000419017"/>
    </source>
</evidence>
<comment type="subcellular location">
    <subcellularLocation>
        <location evidence="1">Cell membrane</location>
        <topology evidence="1">Multi-pass membrane protein</topology>
    </subcellularLocation>
</comment>
<dbReference type="InterPro" id="IPR011701">
    <property type="entry name" value="MFS"/>
</dbReference>
<dbReference type="GO" id="GO:0022857">
    <property type="term" value="F:transmembrane transporter activity"/>
    <property type="evidence" value="ECO:0007669"/>
    <property type="project" value="InterPro"/>
</dbReference>
<feature type="transmembrane region" description="Helical" evidence="6">
    <location>
        <begin position="7"/>
        <end position="34"/>
    </location>
</feature>
<dbReference type="Proteomes" id="UP000419017">
    <property type="component" value="Unassembled WGS sequence"/>
</dbReference>
<feature type="transmembrane region" description="Helical" evidence="6">
    <location>
        <begin position="253"/>
        <end position="275"/>
    </location>
</feature>
<organism evidence="7 8">
    <name type="scientific">Oceanivirga miroungae</name>
    <dbReference type="NCBI Taxonomy" id="1130046"/>
    <lineage>
        <taxon>Bacteria</taxon>
        <taxon>Fusobacteriati</taxon>
        <taxon>Fusobacteriota</taxon>
        <taxon>Fusobacteriia</taxon>
        <taxon>Fusobacteriales</taxon>
        <taxon>Leptotrichiaceae</taxon>
        <taxon>Oceanivirga</taxon>
    </lineage>
</organism>
<dbReference type="CDD" id="cd06173">
    <property type="entry name" value="MFS_MefA_like"/>
    <property type="match status" value="1"/>
</dbReference>
<evidence type="ECO:0000256" key="3">
    <source>
        <dbReference type="ARBA" id="ARBA00022692"/>
    </source>
</evidence>
<evidence type="ECO:0000256" key="4">
    <source>
        <dbReference type="ARBA" id="ARBA00022989"/>
    </source>
</evidence>
<dbReference type="Pfam" id="PF07690">
    <property type="entry name" value="MFS_1"/>
    <property type="match status" value="1"/>
</dbReference>
<dbReference type="SUPFAM" id="SSF103473">
    <property type="entry name" value="MFS general substrate transporter"/>
    <property type="match status" value="1"/>
</dbReference>
<feature type="transmembrane region" description="Helical" evidence="6">
    <location>
        <begin position="375"/>
        <end position="396"/>
    </location>
</feature>
<dbReference type="EMBL" id="CABWIB010000001">
    <property type="protein sequence ID" value="VWL85213.1"/>
    <property type="molecule type" value="Genomic_DNA"/>
</dbReference>
<evidence type="ECO:0000256" key="1">
    <source>
        <dbReference type="ARBA" id="ARBA00004651"/>
    </source>
</evidence>
<dbReference type="InterPro" id="IPR036259">
    <property type="entry name" value="MFS_trans_sf"/>
</dbReference>
<keyword evidence="4 6" id="KW-1133">Transmembrane helix</keyword>
<feature type="transmembrane region" description="Helical" evidence="6">
    <location>
        <begin position="98"/>
        <end position="116"/>
    </location>
</feature>
<sequence>MEFLNKNYILLLLSQLLNTFSGLFFNVVIIILVYNKTNSVSNSTLVLIITTIAAIISGIFNSFYIDDISYKKIMFFANLINGISLLLFMLFIKYNGINLMYIYLLTFILSFVNGAYSPSRLATVALIVKKDLLVKANGIFVSIIQIMQTTGWIIAFPITDLLGVDYSILFVSICYILSSFSILGMNMQKSKNINKKNVFSIKKITDGIEPFFEHKLLKSITIMDIIENFANVIWMPTFLLAFTTKILNASENWWGYQGSAFFLGLILGGILVSKYSYIVDNSTRKSLIYSSFLVFCITLVYVFNKNVYYATFLSFLIGIPAQLRNVLQESLIQKSTDSKVIARVFSFRDILLQVTYLISLFIASRIADKYGIKSVFIYGTIVYLITTLFATISPSIRKYR</sequence>
<protein>
    <recommendedName>
        <fullName evidence="9">MFS transporter</fullName>
    </recommendedName>
</protein>
<accession>A0A6I8MAL1</accession>
<feature type="transmembrane region" description="Helical" evidence="6">
    <location>
        <begin position="225"/>
        <end position="247"/>
    </location>
</feature>
<keyword evidence="3 6" id="KW-0812">Transmembrane</keyword>
<evidence type="ECO:0000256" key="2">
    <source>
        <dbReference type="ARBA" id="ARBA00022475"/>
    </source>
</evidence>
<reference evidence="7 8" key="1">
    <citation type="submission" date="2019-10" db="EMBL/GenBank/DDBJ databases">
        <authorList>
            <person name="Blom J."/>
        </authorList>
    </citation>
    <scope>NUCLEOTIDE SEQUENCE [LARGE SCALE GENOMIC DNA]</scope>
    <source>
        <strain evidence="7 8">ES3154-GLU</strain>
    </source>
</reference>
<dbReference type="GO" id="GO:0005886">
    <property type="term" value="C:plasma membrane"/>
    <property type="evidence" value="ECO:0007669"/>
    <property type="project" value="UniProtKB-SubCell"/>
</dbReference>
<feature type="transmembrane region" description="Helical" evidence="6">
    <location>
        <begin position="73"/>
        <end position="92"/>
    </location>
</feature>
<dbReference type="AlphaFoldDB" id="A0A6I8MAL1"/>
<dbReference type="PANTHER" id="PTHR23513:SF19">
    <property type="entry name" value="MAJOR FACILITATOR SUPERFAMILY (MFS) PROFILE DOMAIN-CONTAINING PROTEIN"/>
    <property type="match status" value="1"/>
</dbReference>
<feature type="transmembrane region" description="Helical" evidence="6">
    <location>
        <begin position="164"/>
        <end position="185"/>
    </location>
</feature>
<name>A0A6I8MAL1_9FUSO</name>
<evidence type="ECO:0000256" key="6">
    <source>
        <dbReference type="SAM" id="Phobius"/>
    </source>
</evidence>
<keyword evidence="8" id="KW-1185">Reference proteome</keyword>
<feature type="transmembrane region" description="Helical" evidence="6">
    <location>
        <begin position="40"/>
        <end position="61"/>
    </location>
</feature>
<dbReference type="RefSeq" id="WP_156683226.1">
    <property type="nucleotide sequence ID" value="NZ_CABWIB010000001.1"/>
</dbReference>
<feature type="transmembrane region" description="Helical" evidence="6">
    <location>
        <begin position="287"/>
        <end position="303"/>
    </location>
</feature>
<proteinExistence type="predicted"/>
<dbReference type="Gene3D" id="1.20.1250.20">
    <property type="entry name" value="MFS general substrate transporter like domains"/>
    <property type="match status" value="1"/>
</dbReference>
<evidence type="ECO:0000256" key="5">
    <source>
        <dbReference type="ARBA" id="ARBA00023136"/>
    </source>
</evidence>
<feature type="transmembrane region" description="Helical" evidence="6">
    <location>
        <begin position="137"/>
        <end position="158"/>
    </location>
</feature>
<evidence type="ECO:0000313" key="7">
    <source>
        <dbReference type="EMBL" id="VWL85213.1"/>
    </source>
</evidence>
<gene>
    <name evidence="7" type="ORF">OMES3154_00496</name>
</gene>
<keyword evidence="2" id="KW-1003">Cell membrane</keyword>
<dbReference type="PANTHER" id="PTHR23513">
    <property type="entry name" value="INTEGRAL MEMBRANE EFFLUX PROTEIN-RELATED"/>
    <property type="match status" value="1"/>
</dbReference>
<feature type="transmembrane region" description="Helical" evidence="6">
    <location>
        <begin position="347"/>
        <end position="363"/>
    </location>
</feature>